<protein>
    <recommendedName>
        <fullName evidence="1">Transposase Tc1-like domain-containing protein</fullName>
    </recommendedName>
</protein>
<dbReference type="Pfam" id="PF01498">
    <property type="entry name" value="HTH_Tnp_Tc3_2"/>
    <property type="match status" value="1"/>
</dbReference>
<dbReference type="Proteomes" id="UP000276133">
    <property type="component" value="Unassembled WGS sequence"/>
</dbReference>
<dbReference type="EMBL" id="REGN01002276">
    <property type="protein sequence ID" value="RNA29113.1"/>
    <property type="molecule type" value="Genomic_DNA"/>
</dbReference>
<evidence type="ECO:0000313" key="2">
    <source>
        <dbReference type="EMBL" id="RNA29113.1"/>
    </source>
</evidence>
<name>A0A3M7RZX2_BRAPC</name>
<sequence length="141" mass="16011">MANFWSFERSDITEKEISVLVGRNFQATSRVNNFGNCGRRPKLSNRDLSLVRKNSTTSYRQIAADFNSKFREYKISRETVRRVLAKKVIESNSVVKKPLLTVKTIGLKVFVKRFHPKFCVPIVQMGGGSLGIWGCMSYGGK</sequence>
<reference evidence="2 3" key="1">
    <citation type="journal article" date="2018" name="Sci. Rep.">
        <title>Genomic signatures of local adaptation to the degree of environmental predictability in rotifers.</title>
        <authorList>
            <person name="Franch-Gras L."/>
            <person name="Hahn C."/>
            <person name="Garcia-Roger E.M."/>
            <person name="Carmona M.J."/>
            <person name="Serra M."/>
            <person name="Gomez A."/>
        </authorList>
    </citation>
    <scope>NUCLEOTIDE SEQUENCE [LARGE SCALE GENOMIC DNA]</scope>
    <source>
        <strain evidence="2">HYR1</strain>
    </source>
</reference>
<evidence type="ECO:0000313" key="3">
    <source>
        <dbReference type="Proteomes" id="UP000276133"/>
    </source>
</evidence>
<comment type="caution">
    <text evidence="2">The sequence shown here is derived from an EMBL/GenBank/DDBJ whole genome shotgun (WGS) entry which is preliminary data.</text>
</comment>
<dbReference type="InterPro" id="IPR002492">
    <property type="entry name" value="Transposase_Tc1-like"/>
</dbReference>
<keyword evidence="3" id="KW-1185">Reference proteome</keyword>
<feature type="domain" description="Transposase Tc1-like" evidence="1">
    <location>
        <begin position="49"/>
        <end position="103"/>
    </location>
</feature>
<gene>
    <name evidence="2" type="ORF">BpHYR1_009487</name>
</gene>
<evidence type="ECO:0000259" key="1">
    <source>
        <dbReference type="Pfam" id="PF01498"/>
    </source>
</evidence>
<dbReference type="OrthoDB" id="4843387at2759"/>
<organism evidence="2 3">
    <name type="scientific">Brachionus plicatilis</name>
    <name type="common">Marine rotifer</name>
    <name type="synonym">Brachionus muelleri</name>
    <dbReference type="NCBI Taxonomy" id="10195"/>
    <lineage>
        <taxon>Eukaryota</taxon>
        <taxon>Metazoa</taxon>
        <taxon>Spiralia</taxon>
        <taxon>Gnathifera</taxon>
        <taxon>Rotifera</taxon>
        <taxon>Eurotatoria</taxon>
        <taxon>Monogononta</taxon>
        <taxon>Pseudotrocha</taxon>
        <taxon>Ploima</taxon>
        <taxon>Brachionidae</taxon>
        <taxon>Brachionus</taxon>
    </lineage>
</organism>
<dbReference type="GO" id="GO:0006313">
    <property type="term" value="P:DNA transposition"/>
    <property type="evidence" value="ECO:0007669"/>
    <property type="project" value="InterPro"/>
</dbReference>
<accession>A0A3M7RZX2</accession>
<proteinExistence type="predicted"/>
<dbReference type="GO" id="GO:0003677">
    <property type="term" value="F:DNA binding"/>
    <property type="evidence" value="ECO:0007669"/>
    <property type="project" value="InterPro"/>
</dbReference>
<dbReference type="AlphaFoldDB" id="A0A3M7RZX2"/>
<dbReference type="GO" id="GO:0015074">
    <property type="term" value="P:DNA integration"/>
    <property type="evidence" value="ECO:0007669"/>
    <property type="project" value="InterPro"/>
</dbReference>